<dbReference type="Proteomes" id="UP000789366">
    <property type="component" value="Unassembled WGS sequence"/>
</dbReference>
<reference evidence="1" key="1">
    <citation type="submission" date="2021-06" db="EMBL/GenBank/DDBJ databases">
        <authorList>
            <person name="Kallberg Y."/>
            <person name="Tangrot J."/>
            <person name="Rosling A."/>
        </authorList>
    </citation>
    <scope>NUCLEOTIDE SEQUENCE</scope>
    <source>
        <strain evidence="1">28 12/20/2015</strain>
    </source>
</reference>
<gene>
    <name evidence="1" type="ORF">SPELUC_LOCUS7045</name>
</gene>
<accession>A0ACA9MKY7</accession>
<comment type="caution">
    <text evidence="1">The sequence shown here is derived from an EMBL/GenBank/DDBJ whole genome shotgun (WGS) entry which is preliminary data.</text>
</comment>
<sequence length="118" mass="13318">PNPIIAGQNITYTVSVMNTATVQQGATLNISRLQQQQATFSFVTDYCKNLIETSGYECPLEQGNYTFIFSEYFMTTPNDPKNTTVEIVSRTEEWCKQFWEAENVKIIGYLCTGNSAYG</sequence>
<evidence type="ECO:0000313" key="2">
    <source>
        <dbReference type="Proteomes" id="UP000789366"/>
    </source>
</evidence>
<name>A0ACA9MKY7_9GLOM</name>
<evidence type="ECO:0000313" key="1">
    <source>
        <dbReference type="EMBL" id="CAG8599224.1"/>
    </source>
</evidence>
<feature type="non-terminal residue" evidence="1">
    <location>
        <position position="1"/>
    </location>
</feature>
<organism evidence="1 2">
    <name type="scientific">Cetraspora pellucida</name>
    <dbReference type="NCBI Taxonomy" id="1433469"/>
    <lineage>
        <taxon>Eukaryota</taxon>
        <taxon>Fungi</taxon>
        <taxon>Fungi incertae sedis</taxon>
        <taxon>Mucoromycota</taxon>
        <taxon>Glomeromycotina</taxon>
        <taxon>Glomeromycetes</taxon>
        <taxon>Diversisporales</taxon>
        <taxon>Gigasporaceae</taxon>
        <taxon>Cetraspora</taxon>
    </lineage>
</organism>
<keyword evidence="2" id="KW-1185">Reference proteome</keyword>
<protein>
    <submittedName>
        <fullName evidence="1">4833_t:CDS:1</fullName>
    </submittedName>
</protein>
<dbReference type="EMBL" id="CAJVPW010008985">
    <property type="protein sequence ID" value="CAG8599224.1"/>
    <property type="molecule type" value="Genomic_DNA"/>
</dbReference>
<proteinExistence type="predicted"/>
<feature type="non-terminal residue" evidence="1">
    <location>
        <position position="118"/>
    </location>
</feature>